<dbReference type="InterPro" id="IPR000387">
    <property type="entry name" value="Tyr_Pase_dom"/>
</dbReference>
<sequence>MEPRPPASPGIAALRNALEDKSRMPVGADAAIDAFLAKTQKLQRRDGRSGASGFEREYMELCWSIDKAPGYEASLTLQTKATKPKNRYRDVLPYEATRVKLQNAAKPADDYINANYIDGGYIACCAPVPAAIRDFWHMVWQCDVHVVLMLTNFVERERLKADLYWDPHAQAVDFDGVKVKLVDEQQPENLGFSVRKLQVWKEGTETRVIQHIQLTTWPDHGVLRDFRVIAPMLDAVNSYRSEASRTHGVDARVVVHCSAGIGRSGTFIAIDILLKQLYQVLTSRSGDAKENARAMEHAVDISRVVHRLRSQRPGMVQTPVRSCQYVLHMKG</sequence>
<dbReference type="PRINTS" id="PR00700">
    <property type="entry name" value="PRTYPHPHTASE"/>
</dbReference>
<dbReference type="SMR" id="G4ZRB1"/>
<dbReference type="AlphaFoldDB" id="G4ZRB1"/>
<dbReference type="Pfam" id="PF00102">
    <property type="entry name" value="Y_phosphatase"/>
    <property type="match status" value="1"/>
</dbReference>
<dbReference type="SMART" id="SM00194">
    <property type="entry name" value="PTPc"/>
    <property type="match status" value="1"/>
</dbReference>
<dbReference type="InterPro" id="IPR000242">
    <property type="entry name" value="PTP_cat"/>
</dbReference>
<evidence type="ECO:0000259" key="2">
    <source>
        <dbReference type="PROSITE" id="PS50056"/>
    </source>
</evidence>
<dbReference type="InterPro" id="IPR003595">
    <property type="entry name" value="Tyr_Pase_cat"/>
</dbReference>
<keyword evidence="4" id="KW-1185">Reference proteome</keyword>
<dbReference type="InterPro" id="IPR029021">
    <property type="entry name" value="Prot-tyrosine_phosphatase-like"/>
</dbReference>
<reference evidence="3 4" key="1">
    <citation type="journal article" date="2006" name="Science">
        <title>Phytophthora genome sequences uncover evolutionary origins and mechanisms of pathogenesis.</title>
        <authorList>
            <person name="Tyler B.M."/>
            <person name="Tripathy S."/>
            <person name="Zhang X."/>
            <person name="Dehal P."/>
            <person name="Jiang R.H."/>
            <person name="Aerts A."/>
            <person name="Arredondo F.D."/>
            <person name="Baxter L."/>
            <person name="Bensasson D."/>
            <person name="Beynon J.L."/>
            <person name="Chapman J."/>
            <person name="Damasceno C.M."/>
            <person name="Dorrance A.E."/>
            <person name="Dou D."/>
            <person name="Dickerman A.W."/>
            <person name="Dubchak I.L."/>
            <person name="Garbelotto M."/>
            <person name="Gijzen M."/>
            <person name="Gordon S.G."/>
            <person name="Govers F."/>
            <person name="Grunwald N.J."/>
            <person name="Huang W."/>
            <person name="Ivors K.L."/>
            <person name="Jones R.W."/>
            <person name="Kamoun S."/>
            <person name="Krampis K."/>
            <person name="Lamour K.H."/>
            <person name="Lee M.K."/>
            <person name="McDonald W.H."/>
            <person name="Medina M."/>
            <person name="Meijer H.J."/>
            <person name="Nordberg E.K."/>
            <person name="Maclean D.J."/>
            <person name="Ospina-Giraldo M.D."/>
            <person name="Morris P.F."/>
            <person name="Phuntumart V."/>
            <person name="Putnam N.H."/>
            <person name="Rash S."/>
            <person name="Rose J.K."/>
            <person name="Sakihama Y."/>
            <person name="Salamov A.A."/>
            <person name="Savidor A."/>
            <person name="Scheuring C.F."/>
            <person name="Smith B.M."/>
            <person name="Sobral B.W."/>
            <person name="Terry A."/>
            <person name="Torto-Alalibo T.A."/>
            <person name="Win J."/>
            <person name="Xu Z."/>
            <person name="Zhang H."/>
            <person name="Grigoriev I.V."/>
            <person name="Rokhsar D.S."/>
            <person name="Boore J.L."/>
        </authorList>
    </citation>
    <scope>NUCLEOTIDE SEQUENCE [LARGE SCALE GENOMIC DNA]</scope>
    <source>
        <strain evidence="3 4">P6497</strain>
    </source>
</reference>
<dbReference type="InParanoid" id="G4ZRB1"/>
<protein>
    <submittedName>
        <fullName evidence="3">Uncharacterized protein</fullName>
    </submittedName>
</protein>
<dbReference type="PROSITE" id="PS50055">
    <property type="entry name" value="TYR_PHOSPHATASE_PTP"/>
    <property type="match status" value="1"/>
</dbReference>
<feature type="domain" description="Tyrosine specific protein phosphatases" evidence="2">
    <location>
        <begin position="230"/>
        <end position="319"/>
    </location>
</feature>
<dbReference type="InterPro" id="IPR016130">
    <property type="entry name" value="Tyr_Pase_AS"/>
</dbReference>
<dbReference type="GeneID" id="20650163"/>
<dbReference type="PROSITE" id="PS00383">
    <property type="entry name" value="TYR_PHOSPHATASE_1"/>
    <property type="match status" value="1"/>
</dbReference>
<dbReference type="OMA" id="WSIDKAP"/>
<dbReference type="SMART" id="SM00404">
    <property type="entry name" value="PTPc_motif"/>
    <property type="match status" value="1"/>
</dbReference>
<proteinExistence type="predicted"/>
<dbReference type="InterPro" id="IPR050348">
    <property type="entry name" value="Protein-Tyr_Phosphatase"/>
</dbReference>
<gene>
    <name evidence="3" type="ORF">PHYSODRAFT_361281</name>
</gene>
<dbReference type="CDD" id="cd00047">
    <property type="entry name" value="PTPc"/>
    <property type="match status" value="1"/>
</dbReference>
<dbReference type="PROSITE" id="PS50056">
    <property type="entry name" value="TYR_PHOSPHATASE_2"/>
    <property type="match status" value="1"/>
</dbReference>
<name>G4ZRB1_PHYSP</name>
<dbReference type="EMBL" id="JH159156">
    <property type="protein sequence ID" value="EGZ13796.1"/>
    <property type="molecule type" value="Genomic_DNA"/>
</dbReference>
<accession>G4ZRB1</accession>
<dbReference type="RefSeq" id="XP_009531225.1">
    <property type="nucleotide sequence ID" value="XM_009532930.1"/>
</dbReference>
<dbReference type="GO" id="GO:0004725">
    <property type="term" value="F:protein tyrosine phosphatase activity"/>
    <property type="evidence" value="ECO:0007669"/>
    <property type="project" value="InterPro"/>
</dbReference>
<organism evidence="3 4">
    <name type="scientific">Phytophthora sojae (strain P6497)</name>
    <name type="common">Soybean stem and root rot agent</name>
    <name type="synonym">Phytophthora megasperma f. sp. glycines</name>
    <dbReference type="NCBI Taxonomy" id="1094619"/>
    <lineage>
        <taxon>Eukaryota</taxon>
        <taxon>Sar</taxon>
        <taxon>Stramenopiles</taxon>
        <taxon>Oomycota</taxon>
        <taxon>Peronosporomycetes</taxon>
        <taxon>Peronosporales</taxon>
        <taxon>Peronosporaceae</taxon>
        <taxon>Phytophthora</taxon>
    </lineage>
</organism>
<dbReference type="STRING" id="1094619.G4ZRB1"/>
<dbReference type="KEGG" id="psoj:PHYSODRAFT_361281"/>
<evidence type="ECO:0000313" key="4">
    <source>
        <dbReference type="Proteomes" id="UP000002640"/>
    </source>
</evidence>
<feature type="domain" description="Tyrosine-protein phosphatase" evidence="1">
    <location>
        <begin position="54"/>
        <end position="318"/>
    </location>
</feature>
<evidence type="ECO:0000259" key="1">
    <source>
        <dbReference type="PROSITE" id="PS50055"/>
    </source>
</evidence>
<dbReference type="PANTHER" id="PTHR19134:SF449">
    <property type="entry name" value="TYROSINE-PROTEIN PHOSPHATASE 1"/>
    <property type="match status" value="1"/>
</dbReference>
<evidence type="ECO:0000313" key="3">
    <source>
        <dbReference type="EMBL" id="EGZ13796.1"/>
    </source>
</evidence>
<dbReference type="Proteomes" id="UP000002640">
    <property type="component" value="Unassembled WGS sequence"/>
</dbReference>
<dbReference type="Gene3D" id="3.90.190.10">
    <property type="entry name" value="Protein tyrosine phosphatase superfamily"/>
    <property type="match status" value="1"/>
</dbReference>
<dbReference type="SUPFAM" id="SSF52799">
    <property type="entry name" value="(Phosphotyrosine protein) phosphatases II"/>
    <property type="match status" value="1"/>
</dbReference>
<dbReference type="PANTHER" id="PTHR19134">
    <property type="entry name" value="RECEPTOR-TYPE TYROSINE-PROTEIN PHOSPHATASE"/>
    <property type="match status" value="1"/>
</dbReference>